<dbReference type="RefSeq" id="WP_084196201.1">
    <property type="nucleotide sequence ID" value="NZ_CP021235.1"/>
</dbReference>
<dbReference type="Proteomes" id="UP000266292">
    <property type="component" value="Chromosome"/>
</dbReference>
<accession>A0A1X9YS84</accession>
<proteinExistence type="predicted"/>
<sequence>MRCYNQRLLMSVKHGVEIDYCPNCRRIWLNRV</sequence>
<organism evidence="2 3">
    <name type="scientific">Pontibacter actiniarum</name>
    <dbReference type="NCBI Taxonomy" id="323450"/>
    <lineage>
        <taxon>Bacteria</taxon>
        <taxon>Pseudomonadati</taxon>
        <taxon>Bacteroidota</taxon>
        <taxon>Cytophagia</taxon>
        <taxon>Cytophagales</taxon>
        <taxon>Hymenobacteraceae</taxon>
        <taxon>Pontibacter</taxon>
    </lineage>
</organism>
<dbReference type="AlphaFoldDB" id="A0A1X9YS84"/>
<dbReference type="InterPro" id="IPR027392">
    <property type="entry name" value="TF_Znf"/>
</dbReference>
<dbReference type="KEGG" id="pact:CA264_10075"/>
<evidence type="ECO:0000259" key="1">
    <source>
        <dbReference type="Pfam" id="PF13453"/>
    </source>
</evidence>
<dbReference type="Pfam" id="PF13453">
    <property type="entry name" value="Zn_ribbon_TFIIB"/>
    <property type="match status" value="1"/>
</dbReference>
<protein>
    <recommendedName>
        <fullName evidence="1">Transcription factor zinc-finger domain-containing protein</fullName>
    </recommendedName>
</protein>
<name>A0A1X9YS84_9BACT</name>
<feature type="domain" description="Transcription factor zinc-finger" evidence="1">
    <location>
        <begin position="2"/>
        <end position="31"/>
    </location>
</feature>
<evidence type="ECO:0000313" key="2">
    <source>
        <dbReference type="EMBL" id="ARS35760.1"/>
    </source>
</evidence>
<gene>
    <name evidence="2" type="ORF">CA264_10075</name>
</gene>
<dbReference type="OrthoDB" id="9814037at2"/>
<dbReference type="EMBL" id="CP021235">
    <property type="protein sequence ID" value="ARS35760.1"/>
    <property type="molecule type" value="Genomic_DNA"/>
</dbReference>
<reference evidence="3" key="1">
    <citation type="submission" date="2017-05" db="EMBL/GenBank/DDBJ databases">
        <authorList>
            <person name="Ray J."/>
            <person name="Price M."/>
            <person name="Deutschbauer A."/>
        </authorList>
    </citation>
    <scope>NUCLEOTIDE SEQUENCE [LARGE SCALE GENOMIC DNA]</scope>
    <source>
        <strain evidence="3">DSM 19842</strain>
    </source>
</reference>
<keyword evidence="3" id="KW-1185">Reference proteome</keyword>
<evidence type="ECO:0000313" key="3">
    <source>
        <dbReference type="Proteomes" id="UP000266292"/>
    </source>
</evidence>